<evidence type="ECO:0000313" key="2">
    <source>
        <dbReference type="EMBL" id="JAS76645.1"/>
    </source>
</evidence>
<feature type="compositionally biased region" description="Polar residues" evidence="1">
    <location>
        <begin position="39"/>
        <end position="50"/>
    </location>
</feature>
<organism evidence="2">
    <name type="scientific">Homalodisca liturata</name>
    <dbReference type="NCBI Taxonomy" id="320908"/>
    <lineage>
        <taxon>Eukaryota</taxon>
        <taxon>Metazoa</taxon>
        <taxon>Ecdysozoa</taxon>
        <taxon>Arthropoda</taxon>
        <taxon>Hexapoda</taxon>
        <taxon>Insecta</taxon>
        <taxon>Pterygota</taxon>
        <taxon>Neoptera</taxon>
        <taxon>Paraneoptera</taxon>
        <taxon>Hemiptera</taxon>
        <taxon>Auchenorrhyncha</taxon>
        <taxon>Membracoidea</taxon>
        <taxon>Cicadellidae</taxon>
        <taxon>Cicadellinae</taxon>
        <taxon>Proconiini</taxon>
        <taxon>Homalodisca</taxon>
    </lineage>
</organism>
<protein>
    <submittedName>
        <fullName evidence="2">Uncharacterized protein</fullName>
    </submittedName>
</protein>
<evidence type="ECO:0000256" key="1">
    <source>
        <dbReference type="SAM" id="MobiDB-lite"/>
    </source>
</evidence>
<proteinExistence type="predicted"/>
<feature type="compositionally biased region" description="Polar residues" evidence="1">
    <location>
        <begin position="134"/>
        <end position="144"/>
    </location>
</feature>
<feature type="region of interest" description="Disordered" evidence="1">
    <location>
        <begin position="133"/>
        <end position="256"/>
    </location>
</feature>
<name>A0A1B6HPW4_9HEMI</name>
<feature type="region of interest" description="Disordered" evidence="1">
    <location>
        <begin position="1"/>
        <end position="50"/>
    </location>
</feature>
<sequence>MSRKISAQDYPDHLNPFDENYNGLEVPGASAGTGREKYNTWSSSRPNQVSTLARQKQKPTFLEKPWAALNISPKGKIVRRLSILKTAVEKFASKKKRLSQSSSESVLPPRSHSFHDEFNFKIISPKLKEKIRQQAFNTPITRVDSNAAEEPRSPESNGRLTLPLRTDAVVSPPAQDLSPTSPDHSFPGPRPKTRKKRPPPPPPAESSKSPSLEFPSGQDVVEDNHSINSSITQDLEKDASSEEETSLSVDSHRVQA</sequence>
<dbReference type="EMBL" id="GECU01031061">
    <property type="protein sequence ID" value="JAS76645.1"/>
    <property type="molecule type" value="Transcribed_RNA"/>
</dbReference>
<dbReference type="AlphaFoldDB" id="A0A1B6HPW4"/>
<accession>A0A1B6HPW4</accession>
<gene>
    <name evidence="2" type="ORF">g.44273</name>
</gene>
<reference evidence="2" key="1">
    <citation type="submission" date="2015-11" db="EMBL/GenBank/DDBJ databases">
        <title>De novo transcriptome assembly of four potential Pierce s Disease insect vectors from Arizona vineyards.</title>
        <authorList>
            <person name="Tassone E.E."/>
        </authorList>
    </citation>
    <scope>NUCLEOTIDE SEQUENCE</scope>
</reference>